<dbReference type="EMBL" id="SMJU01000007">
    <property type="protein sequence ID" value="TDB64490.1"/>
    <property type="molecule type" value="Genomic_DNA"/>
</dbReference>
<proteinExistence type="predicted"/>
<sequence>MKIVYTVCNRDQLAQALCLGKSVQEHAPEHQFVIGWADSAALPNLPTWAIGIDLLSSSFDRIRGQASTYLDFEFVTATRSFFAKEILQRFPACQELVFLAPSVLLFRSFTEISLSNYFLQLTPHRLSPIQKTGTVDDKRILNMGMFHHGSWILHPDGQEEKWLNWWNDRLLNRAHLNLCEGMCLDQLWLNYAPLYHANVTTVRNGGWHVGIHSLIDCTLTKDSTGYFLQNSPIISVDFAGLESFHPLWSDHHIENSAALIELRSMYKSVLLSNKSDNTFEVQRFGLASRNTNARPFRKRISGSVKNIIHAIEHFDWTHN</sequence>
<dbReference type="RefSeq" id="WP_132118087.1">
    <property type="nucleotide sequence ID" value="NZ_SMJU01000007.1"/>
</dbReference>
<dbReference type="Proteomes" id="UP000295706">
    <property type="component" value="Unassembled WGS sequence"/>
</dbReference>
<protein>
    <recommendedName>
        <fullName evidence="3">Glycosyl transferase</fullName>
    </recommendedName>
</protein>
<keyword evidence="2" id="KW-1185">Reference proteome</keyword>
<dbReference type="AlphaFoldDB" id="A0A4R4K9U3"/>
<dbReference type="OrthoDB" id="186344at2"/>
<gene>
    <name evidence="1" type="ORF">EZE20_12495</name>
</gene>
<evidence type="ECO:0000313" key="1">
    <source>
        <dbReference type="EMBL" id="TDB64490.1"/>
    </source>
</evidence>
<evidence type="ECO:0000313" key="2">
    <source>
        <dbReference type="Proteomes" id="UP000295706"/>
    </source>
</evidence>
<comment type="caution">
    <text evidence="1">The sequence shown here is derived from an EMBL/GenBank/DDBJ whole genome shotgun (WGS) entry which is preliminary data.</text>
</comment>
<reference evidence="1 2" key="1">
    <citation type="submission" date="2019-02" db="EMBL/GenBank/DDBJ databases">
        <title>Arundinibacter roseus gen. nov., sp. nov., a new member of the family Cytophagaceae.</title>
        <authorList>
            <person name="Szuroczki S."/>
            <person name="Khayer B."/>
            <person name="Sproer C."/>
            <person name="Toumi M."/>
            <person name="Szabo A."/>
            <person name="Felfoldi T."/>
            <person name="Schumann P."/>
            <person name="Toth E."/>
        </authorList>
    </citation>
    <scope>NUCLEOTIDE SEQUENCE [LARGE SCALE GENOMIC DNA]</scope>
    <source>
        <strain evidence="1 2">DMA-k-7a</strain>
    </source>
</reference>
<name>A0A4R4K9U3_9BACT</name>
<evidence type="ECO:0008006" key="3">
    <source>
        <dbReference type="Google" id="ProtNLM"/>
    </source>
</evidence>
<accession>A0A4R4K9U3</accession>
<organism evidence="1 2">
    <name type="scientific">Arundinibacter roseus</name>
    <dbReference type="NCBI Taxonomy" id="2070510"/>
    <lineage>
        <taxon>Bacteria</taxon>
        <taxon>Pseudomonadati</taxon>
        <taxon>Bacteroidota</taxon>
        <taxon>Cytophagia</taxon>
        <taxon>Cytophagales</taxon>
        <taxon>Spirosomataceae</taxon>
        <taxon>Arundinibacter</taxon>
    </lineage>
</organism>